<name>A0A848FF54_9BURK</name>
<evidence type="ECO:0000256" key="4">
    <source>
        <dbReference type="ARBA" id="ARBA00023172"/>
    </source>
</evidence>
<dbReference type="PROSITE" id="PS51898">
    <property type="entry name" value="TYR_RECOMBINASE"/>
    <property type="match status" value="1"/>
</dbReference>
<dbReference type="InterPro" id="IPR050090">
    <property type="entry name" value="Tyrosine_recombinase_XerCD"/>
</dbReference>
<evidence type="ECO:0000256" key="1">
    <source>
        <dbReference type="ARBA" id="ARBA00008857"/>
    </source>
</evidence>
<reference evidence="6 7" key="1">
    <citation type="submission" date="2020-04" db="EMBL/GenBank/DDBJ databases">
        <title>Azohydromonas sp. isolated from soil.</title>
        <authorList>
            <person name="Dahal R.H."/>
        </authorList>
    </citation>
    <scope>NUCLEOTIDE SEQUENCE [LARGE SCALE GENOMIC DNA]</scope>
    <source>
        <strain evidence="6 7">G-1-1-14</strain>
    </source>
</reference>
<gene>
    <name evidence="6" type="ORF">HHL10_23880</name>
</gene>
<organism evidence="6 7">
    <name type="scientific">Azohydromonas caseinilytica</name>
    <dbReference type="NCBI Taxonomy" id="2728836"/>
    <lineage>
        <taxon>Bacteria</taxon>
        <taxon>Pseudomonadati</taxon>
        <taxon>Pseudomonadota</taxon>
        <taxon>Betaproteobacteria</taxon>
        <taxon>Burkholderiales</taxon>
        <taxon>Sphaerotilaceae</taxon>
        <taxon>Azohydromonas</taxon>
    </lineage>
</organism>
<evidence type="ECO:0000256" key="3">
    <source>
        <dbReference type="ARBA" id="ARBA00023125"/>
    </source>
</evidence>
<dbReference type="Pfam" id="PF00589">
    <property type="entry name" value="Phage_integrase"/>
    <property type="match status" value="1"/>
</dbReference>
<sequence length="678" mass="75060">MTRQDAAEGAGRATAARARKLHGGHFAFMRALVQGLDLRASWDRYLRAEGESGDARAVRSTIAWLRDEFAAAARREQRPGVARLVQLDTSRLFEASALPSLEAFAAQRGLEGFSEQEQLQAYAMAFGPQQRRLKRRARLVEKQLQALHWLEGLVAQPPQAGDAVAAWLNPLLACKLEAADLFTLQQLVERINGLGQGWFTAIRGIGETKAQRIVEWLRAHEASTGLRLGAHVGRRRSQLPAQALQAVVAPATAIRPLEKIVMPAELDGRQGLYRRPQAQCLLSATNDYEALWAWLNAKQALTAEQQRAMAARRRSRGEGAPLSKALSHTQRAYRKEAERFLLWALLVRGKPLSSMTQEDCVAYREFLADPQPRSRWCGPRGRERWSPAWRPFEGPLSLRAVAQAITILRNLYAFLVHQNYLVGNPWMGVSVPRHAEPRVNAGRSLSLAQWAFVREQLAQQPDNGSTRRLRAALLLLYATGLRLSEAVAARAGDLQWLEFPPGAEDGDDAESLAGWVLRVVGKGQRLREVPVPIPVAQELLDYLASRGLVPDPAHPDTGQAFLLGLASDAVERAPRLMRAAFDPAAGIAPNTLYDQLKTYFGHCARVLEAQGDTRGAQRLAAASTHWLRHSHASHSIASGTPIEVAQQNLGHASLATTTVYVTTEQRRRMKAMNRFWKG</sequence>
<dbReference type="CDD" id="cd00397">
    <property type="entry name" value="DNA_BRE_C"/>
    <property type="match status" value="1"/>
</dbReference>
<evidence type="ECO:0000256" key="2">
    <source>
        <dbReference type="ARBA" id="ARBA00022908"/>
    </source>
</evidence>
<dbReference type="GO" id="GO:0006310">
    <property type="term" value="P:DNA recombination"/>
    <property type="evidence" value="ECO:0007669"/>
    <property type="project" value="UniProtKB-KW"/>
</dbReference>
<feature type="domain" description="Tyr recombinase" evidence="5">
    <location>
        <begin position="440"/>
        <end position="673"/>
    </location>
</feature>
<proteinExistence type="inferred from homology"/>
<dbReference type="InterPro" id="IPR011010">
    <property type="entry name" value="DNA_brk_join_enz"/>
</dbReference>
<dbReference type="PANTHER" id="PTHR30349:SF41">
    <property type="entry name" value="INTEGRASE_RECOMBINASE PROTEIN MJ0367-RELATED"/>
    <property type="match status" value="1"/>
</dbReference>
<dbReference type="Pfam" id="PF12482">
    <property type="entry name" value="DUF3701"/>
    <property type="match status" value="1"/>
</dbReference>
<evidence type="ECO:0000259" key="5">
    <source>
        <dbReference type="PROSITE" id="PS51898"/>
    </source>
</evidence>
<dbReference type="GO" id="GO:0003677">
    <property type="term" value="F:DNA binding"/>
    <property type="evidence" value="ECO:0007669"/>
    <property type="project" value="UniProtKB-KW"/>
</dbReference>
<keyword evidence="3" id="KW-0238">DNA-binding</keyword>
<keyword evidence="7" id="KW-1185">Reference proteome</keyword>
<dbReference type="EMBL" id="JABBFW010000026">
    <property type="protein sequence ID" value="NML18014.1"/>
    <property type="molecule type" value="Genomic_DNA"/>
</dbReference>
<dbReference type="InterPro" id="IPR002104">
    <property type="entry name" value="Integrase_catalytic"/>
</dbReference>
<dbReference type="PANTHER" id="PTHR30349">
    <property type="entry name" value="PHAGE INTEGRASE-RELATED"/>
    <property type="match status" value="1"/>
</dbReference>
<dbReference type="Gene3D" id="1.10.150.130">
    <property type="match status" value="1"/>
</dbReference>
<evidence type="ECO:0000313" key="7">
    <source>
        <dbReference type="Proteomes" id="UP000574067"/>
    </source>
</evidence>
<comment type="caution">
    <text evidence="6">The sequence shown here is derived from an EMBL/GenBank/DDBJ whole genome shotgun (WGS) entry which is preliminary data.</text>
</comment>
<dbReference type="InterPro" id="IPR010998">
    <property type="entry name" value="Integrase_recombinase_N"/>
</dbReference>
<dbReference type="InterPro" id="IPR022169">
    <property type="entry name" value="DUF3701"/>
</dbReference>
<dbReference type="InterPro" id="IPR013762">
    <property type="entry name" value="Integrase-like_cat_sf"/>
</dbReference>
<dbReference type="RefSeq" id="WP_169162917.1">
    <property type="nucleotide sequence ID" value="NZ_JABBFW010000026.1"/>
</dbReference>
<dbReference type="Proteomes" id="UP000574067">
    <property type="component" value="Unassembled WGS sequence"/>
</dbReference>
<evidence type="ECO:0000313" key="6">
    <source>
        <dbReference type="EMBL" id="NML18014.1"/>
    </source>
</evidence>
<dbReference type="Gene3D" id="1.10.443.10">
    <property type="entry name" value="Intergrase catalytic core"/>
    <property type="match status" value="1"/>
</dbReference>
<dbReference type="AlphaFoldDB" id="A0A848FF54"/>
<protein>
    <submittedName>
        <fullName evidence="6">Tyrosine-type recombinase/integrase</fullName>
    </submittedName>
</protein>
<keyword evidence="4" id="KW-0233">DNA recombination</keyword>
<keyword evidence="2" id="KW-0229">DNA integration</keyword>
<comment type="similarity">
    <text evidence="1">Belongs to the 'phage' integrase family.</text>
</comment>
<accession>A0A848FF54</accession>
<dbReference type="SUPFAM" id="SSF56349">
    <property type="entry name" value="DNA breaking-rejoining enzymes"/>
    <property type="match status" value="1"/>
</dbReference>
<dbReference type="GO" id="GO:0015074">
    <property type="term" value="P:DNA integration"/>
    <property type="evidence" value="ECO:0007669"/>
    <property type="project" value="UniProtKB-KW"/>
</dbReference>